<keyword evidence="2" id="KW-1185">Reference proteome</keyword>
<evidence type="ECO:0000313" key="2">
    <source>
        <dbReference type="Proteomes" id="UP000828941"/>
    </source>
</evidence>
<comment type="caution">
    <text evidence="1">The sequence shown here is derived from an EMBL/GenBank/DDBJ whole genome shotgun (WGS) entry which is preliminary data.</text>
</comment>
<protein>
    <submittedName>
        <fullName evidence="1">Uncharacterized protein</fullName>
    </submittedName>
</protein>
<dbReference type="Proteomes" id="UP000828941">
    <property type="component" value="Chromosome 13"/>
</dbReference>
<reference evidence="1 2" key="1">
    <citation type="journal article" date="2022" name="DNA Res.">
        <title>Chromosomal-level genome assembly of the orchid tree Bauhinia variegata (Leguminosae; Cercidoideae) supports the allotetraploid origin hypothesis of Bauhinia.</title>
        <authorList>
            <person name="Zhong Y."/>
            <person name="Chen Y."/>
            <person name="Zheng D."/>
            <person name="Pang J."/>
            <person name="Liu Y."/>
            <person name="Luo S."/>
            <person name="Meng S."/>
            <person name="Qian L."/>
            <person name="Wei D."/>
            <person name="Dai S."/>
            <person name="Zhou R."/>
        </authorList>
    </citation>
    <scope>NUCLEOTIDE SEQUENCE [LARGE SCALE GENOMIC DNA]</scope>
    <source>
        <strain evidence="1">BV-YZ2020</strain>
    </source>
</reference>
<evidence type="ECO:0000313" key="1">
    <source>
        <dbReference type="EMBL" id="KAI4298547.1"/>
    </source>
</evidence>
<dbReference type="EMBL" id="CM039438">
    <property type="protein sequence ID" value="KAI4298547.1"/>
    <property type="molecule type" value="Genomic_DNA"/>
</dbReference>
<gene>
    <name evidence="1" type="ORF">L6164_032094</name>
</gene>
<organism evidence="1 2">
    <name type="scientific">Bauhinia variegata</name>
    <name type="common">Purple orchid tree</name>
    <name type="synonym">Phanera variegata</name>
    <dbReference type="NCBI Taxonomy" id="167791"/>
    <lineage>
        <taxon>Eukaryota</taxon>
        <taxon>Viridiplantae</taxon>
        <taxon>Streptophyta</taxon>
        <taxon>Embryophyta</taxon>
        <taxon>Tracheophyta</taxon>
        <taxon>Spermatophyta</taxon>
        <taxon>Magnoliopsida</taxon>
        <taxon>eudicotyledons</taxon>
        <taxon>Gunneridae</taxon>
        <taxon>Pentapetalae</taxon>
        <taxon>rosids</taxon>
        <taxon>fabids</taxon>
        <taxon>Fabales</taxon>
        <taxon>Fabaceae</taxon>
        <taxon>Cercidoideae</taxon>
        <taxon>Cercideae</taxon>
        <taxon>Bauhiniinae</taxon>
        <taxon>Bauhinia</taxon>
    </lineage>
</organism>
<accession>A0ACB9KMP3</accession>
<proteinExistence type="predicted"/>
<name>A0ACB9KMP3_BAUVA</name>
<sequence>MSCNGCRVLRKGCSDDCMLRHCFRGIDNPQAESHATIFVAKFFGRATLMSFLSSVPANQRSALFQSLLYEAVGRTINPVTGAVGLLSTGNWHLCHLAVETVLRGGVLSPLPQLCADAENFQLHDQFRFRPGLVMIGGGRRSQQPKKRRAATPSEESETTTLASSAVDCAAQGGGGGNQRKLLTLFF</sequence>